<dbReference type="GO" id="GO:0000045">
    <property type="term" value="P:autophagosome assembly"/>
    <property type="evidence" value="ECO:0007669"/>
    <property type="project" value="TreeGrafter"/>
</dbReference>
<dbReference type="InterPro" id="IPR035892">
    <property type="entry name" value="C2_domain_sf"/>
</dbReference>
<dbReference type="AlphaFoldDB" id="A0A7S4MHD7"/>
<sequence>MANTHGSHYKFFLSRDVPFPLKVRIDRLETVAHMFEEKPPYKMIYITCELWHEDILLCGRVTTTFQTFEENTLWNQWLYTPIKYRDLPLGSFLLIKVWDAFSPGKQIVIGEAKIPLFSSTSRRVKEGRYTINLKHPCENPESLSQPQVQSASLEELERLEKLMKKFNRNKMPRIEWLDKKVMVEFEKTKQKAMQGCGGEMYLHLEFASFEYPVIFNQAPPPPQPPVLSINEPTLINDVHDEQNPVEMKYLKLAHRSSIYDKDLKPDQSERIQIDKIVSYPPHKALTTVEKELIWKFRYFMAKNPKSLPKFLQCVDWKDPQNVVQGVEMIDKWEPMDPTGALELLSKQFKHIEVRKYAVRRLEEASDDEILSYLLQLVQAMGYERTGEIPLTDFIIKRACKNFELANYFHWYLTVESVRNDHRGKCFKKKLRLFHLALSLENDVMLKQLKRGEELVKVITRIQRHIRDLQYNRPKKIKIFQEWLTEKGKFSALHRMPELALPLDPNNEIVGVIPEKATIFKSAMAPLGIRFLLKDDRDYMILFKSGDDLRQDQFVVQLITLMDKLLKYENLDLQLTPYRVLATSFNEGLLECVNPSQSIASVLKSKKFEGNIQKYLRAQEGDYNQSLDTFVRSCAGYCVITYILGIGDRHLDNLLITPKGNLFHIDFGFILGKDPKPLPPPMKLCKEMVEGMGGASSEHYLKFKEHCCEAYNILRKSANLILNLFQLMIDADIPDISDEPEKSILKVQEKFRLELSDEEAGKFFQALINESVSALFPQITEVVHRWAQYWRA</sequence>
<dbReference type="GO" id="GO:0034271">
    <property type="term" value="C:phosphatidylinositol 3-kinase complex, class III, type I"/>
    <property type="evidence" value="ECO:0007669"/>
    <property type="project" value="TreeGrafter"/>
</dbReference>
<evidence type="ECO:0000259" key="10">
    <source>
        <dbReference type="PROSITE" id="PS51545"/>
    </source>
</evidence>
<accession>A0A7S4MHD7</accession>
<evidence type="ECO:0000256" key="5">
    <source>
        <dbReference type="ARBA" id="ARBA00022840"/>
    </source>
</evidence>
<keyword evidence="3 7" id="KW-0547">Nucleotide-binding</keyword>
<evidence type="ECO:0000256" key="2">
    <source>
        <dbReference type="ARBA" id="ARBA00022679"/>
    </source>
</evidence>
<evidence type="ECO:0000256" key="6">
    <source>
        <dbReference type="ARBA" id="ARBA00023985"/>
    </source>
</evidence>
<comment type="similarity">
    <text evidence="7 8">Belongs to the PI3/PI4-kinase family.</text>
</comment>
<dbReference type="GO" id="GO:0005777">
    <property type="term" value="C:peroxisome"/>
    <property type="evidence" value="ECO:0007669"/>
    <property type="project" value="TreeGrafter"/>
</dbReference>
<dbReference type="PROSITE" id="PS51545">
    <property type="entry name" value="PIK_HELICAL"/>
    <property type="match status" value="1"/>
</dbReference>
<dbReference type="Gene3D" id="1.25.40.70">
    <property type="entry name" value="Phosphatidylinositol 3-kinase, accessory domain (PIK)"/>
    <property type="match status" value="1"/>
</dbReference>
<dbReference type="InterPro" id="IPR016024">
    <property type="entry name" value="ARM-type_fold"/>
</dbReference>
<feature type="domain" description="PI3K/PI4K catalytic" evidence="9">
    <location>
        <begin position="512"/>
        <end position="775"/>
    </location>
</feature>
<feature type="domain" description="C2 PI3K-type" evidence="11">
    <location>
        <begin position="17"/>
        <end position="186"/>
    </location>
</feature>
<keyword evidence="4 7" id="KW-0418">Kinase</keyword>
<dbReference type="PANTHER" id="PTHR10048">
    <property type="entry name" value="PHOSPHATIDYLINOSITOL KINASE"/>
    <property type="match status" value="1"/>
</dbReference>
<dbReference type="SUPFAM" id="SSF49562">
    <property type="entry name" value="C2 domain (Calcium/lipid-binding domain, CaLB)"/>
    <property type="match status" value="1"/>
</dbReference>
<dbReference type="SMART" id="SM00142">
    <property type="entry name" value="PI3K_C2"/>
    <property type="match status" value="1"/>
</dbReference>
<evidence type="ECO:0000256" key="8">
    <source>
        <dbReference type="PROSITE-ProRule" id="PRU00880"/>
    </source>
</evidence>
<dbReference type="InterPro" id="IPR042236">
    <property type="entry name" value="PI3K_accessory_sf"/>
</dbReference>
<dbReference type="InterPro" id="IPR000403">
    <property type="entry name" value="PI3/4_kinase_cat_dom"/>
</dbReference>
<dbReference type="GO" id="GO:0034272">
    <property type="term" value="C:phosphatidylinositol 3-kinase complex, class III, type II"/>
    <property type="evidence" value="ECO:0007669"/>
    <property type="project" value="TreeGrafter"/>
</dbReference>
<dbReference type="Gene3D" id="1.10.1070.11">
    <property type="entry name" value="Phosphatidylinositol 3-/4-kinase, catalytic domain"/>
    <property type="match status" value="1"/>
</dbReference>
<dbReference type="SUPFAM" id="SSF48371">
    <property type="entry name" value="ARM repeat"/>
    <property type="match status" value="1"/>
</dbReference>
<dbReference type="EC" id="2.7.1.137" evidence="1"/>
<dbReference type="PROSITE" id="PS50290">
    <property type="entry name" value="PI3_4_KINASE_3"/>
    <property type="match status" value="1"/>
</dbReference>
<dbReference type="Gene3D" id="3.30.1010.10">
    <property type="entry name" value="Phosphatidylinositol 3-kinase Catalytic Subunit, Chain A, domain 4"/>
    <property type="match status" value="1"/>
</dbReference>
<feature type="domain" description="PIK helical" evidence="10">
    <location>
        <begin position="260"/>
        <end position="436"/>
    </location>
</feature>
<gene>
    <name evidence="12" type="ORF">VSP0166_LOCUS9719</name>
</gene>
<dbReference type="Gene3D" id="2.60.40.150">
    <property type="entry name" value="C2 domain"/>
    <property type="match status" value="1"/>
</dbReference>
<proteinExistence type="inferred from homology"/>
<dbReference type="GO" id="GO:0000407">
    <property type="term" value="C:phagophore assembly site"/>
    <property type="evidence" value="ECO:0007669"/>
    <property type="project" value="TreeGrafter"/>
</dbReference>
<dbReference type="PROSITE" id="PS00915">
    <property type="entry name" value="PI3_4_KINASE_1"/>
    <property type="match status" value="1"/>
</dbReference>
<dbReference type="Pfam" id="PF00454">
    <property type="entry name" value="PI3_PI4_kinase"/>
    <property type="match status" value="1"/>
</dbReference>
<evidence type="ECO:0000256" key="4">
    <source>
        <dbReference type="ARBA" id="ARBA00022777"/>
    </source>
</evidence>
<dbReference type="PIRSF" id="PIRSF000587">
    <property type="entry name" value="PI3K_Vps34"/>
    <property type="match status" value="1"/>
</dbReference>
<dbReference type="InterPro" id="IPR036940">
    <property type="entry name" value="PI3/4_kinase_cat_sf"/>
</dbReference>
<organism evidence="12">
    <name type="scientific">Vannella robusta</name>
    <dbReference type="NCBI Taxonomy" id="1487602"/>
    <lineage>
        <taxon>Eukaryota</taxon>
        <taxon>Amoebozoa</taxon>
        <taxon>Discosea</taxon>
        <taxon>Flabellinia</taxon>
        <taxon>Vannellidae</taxon>
        <taxon>Vannella</taxon>
    </lineage>
</organism>
<dbReference type="InterPro" id="IPR008290">
    <property type="entry name" value="PI3K_Vps34"/>
</dbReference>
<evidence type="ECO:0000256" key="1">
    <source>
        <dbReference type="ARBA" id="ARBA00012073"/>
    </source>
</evidence>
<dbReference type="SMART" id="SM00146">
    <property type="entry name" value="PI3Kc"/>
    <property type="match status" value="1"/>
</dbReference>
<evidence type="ECO:0000256" key="3">
    <source>
        <dbReference type="ARBA" id="ARBA00022741"/>
    </source>
</evidence>
<dbReference type="GO" id="GO:0016303">
    <property type="term" value="F:1-phosphatidylinositol-3-kinase activity"/>
    <property type="evidence" value="ECO:0007669"/>
    <property type="project" value="UniProtKB-EC"/>
</dbReference>
<dbReference type="InterPro" id="IPR011009">
    <property type="entry name" value="Kinase-like_dom_sf"/>
</dbReference>
<dbReference type="EMBL" id="HBKP01013670">
    <property type="protein sequence ID" value="CAE2222541.1"/>
    <property type="molecule type" value="Transcribed_RNA"/>
</dbReference>
<reference evidence="12" key="1">
    <citation type="submission" date="2021-01" db="EMBL/GenBank/DDBJ databases">
        <authorList>
            <person name="Corre E."/>
            <person name="Pelletier E."/>
            <person name="Niang G."/>
            <person name="Scheremetjew M."/>
            <person name="Finn R."/>
            <person name="Kale V."/>
            <person name="Holt S."/>
            <person name="Cochrane G."/>
            <person name="Meng A."/>
            <person name="Brown T."/>
            <person name="Cohen L."/>
        </authorList>
    </citation>
    <scope>NUCLEOTIDE SEQUENCE</scope>
    <source>
        <strain evidence="12">DIVA3 518/3/11/1/6</strain>
    </source>
</reference>
<evidence type="ECO:0000313" key="12">
    <source>
        <dbReference type="EMBL" id="CAE2222541.1"/>
    </source>
</evidence>
<name>A0A7S4MHD7_9EUKA</name>
<dbReference type="FunFam" id="1.10.1070.11:FF:000002">
    <property type="entry name" value="Phosphatidylinositol 3-kinase catalytic subunit type 3"/>
    <property type="match status" value="1"/>
</dbReference>
<evidence type="ECO:0000259" key="9">
    <source>
        <dbReference type="PROSITE" id="PS50290"/>
    </source>
</evidence>
<evidence type="ECO:0000259" key="11">
    <source>
        <dbReference type="PROSITE" id="PS51547"/>
    </source>
</evidence>
<dbReference type="PROSITE" id="PS51547">
    <property type="entry name" value="C2_PI3K"/>
    <property type="match status" value="1"/>
</dbReference>
<dbReference type="Pfam" id="PF00792">
    <property type="entry name" value="PI3K_C2"/>
    <property type="match status" value="1"/>
</dbReference>
<protein>
    <recommendedName>
        <fullName evidence="1">phosphatidylinositol 3-kinase</fullName>
        <ecNumber evidence="1">2.7.1.137</ecNumber>
    </recommendedName>
</protein>
<dbReference type="InterPro" id="IPR001263">
    <property type="entry name" value="PI3K_accessory_dom"/>
</dbReference>
<dbReference type="InterPro" id="IPR002420">
    <property type="entry name" value="PI3K-type_C2_dom"/>
</dbReference>
<keyword evidence="5 7" id="KW-0067">ATP-binding</keyword>
<dbReference type="FunFam" id="3.30.1010.10:FF:000002">
    <property type="entry name" value="Phosphatidylinositol 3-kinase catalytic subunit type 3"/>
    <property type="match status" value="1"/>
</dbReference>
<dbReference type="SUPFAM" id="SSF56112">
    <property type="entry name" value="Protein kinase-like (PK-like)"/>
    <property type="match status" value="1"/>
</dbReference>
<dbReference type="InterPro" id="IPR015433">
    <property type="entry name" value="PI3/4_kinase"/>
</dbReference>
<keyword evidence="2 7" id="KW-0808">Transferase</keyword>
<dbReference type="PANTHER" id="PTHR10048:SF7">
    <property type="entry name" value="PHOSPHATIDYLINOSITOL 3-KINASE CATALYTIC SUBUNIT TYPE 3"/>
    <property type="match status" value="1"/>
</dbReference>
<comment type="catalytic activity">
    <reaction evidence="6">
        <text>a 1,2-diacyl-sn-glycero-3-phospho-(1D-myo-inositol) + ATP = a 1,2-diacyl-sn-glycero-3-phospho-(1D-myo-inositol-3-phosphate) + ADP + H(+)</text>
        <dbReference type="Rhea" id="RHEA:12709"/>
        <dbReference type="ChEBI" id="CHEBI:15378"/>
        <dbReference type="ChEBI" id="CHEBI:30616"/>
        <dbReference type="ChEBI" id="CHEBI:57880"/>
        <dbReference type="ChEBI" id="CHEBI:58088"/>
        <dbReference type="ChEBI" id="CHEBI:456216"/>
        <dbReference type="EC" id="2.7.1.137"/>
    </reaction>
    <physiologicalReaction direction="left-to-right" evidence="6">
        <dbReference type="Rhea" id="RHEA:12710"/>
    </physiologicalReaction>
</comment>
<dbReference type="SMART" id="SM00145">
    <property type="entry name" value="PI3Ka"/>
    <property type="match status" value="1"/>
</dbReference>
<dbReference type="CDD" id="cd00870">
    <property type="entry name" value="PI3Ka_III"/>
    <property type="match status" value="1"/>
</dbReference>
<dbReference type="GO" id="GO:0006897">
    <property type="term" value="P:endocytosis"/>
    <property type="evidence" value="ECO:0007669"/>
    <property type="project" value="TreeGrafter"/>
</dbReference>
<dbReference type="InterPro" id="IPR057756">
    <property type="entry name" value="PI3-kinase_type3/VPS34_cat"/>
</dbReference>
<dbReference type="GO" id="GO:0048015">
    <property type="term" value="P:phosphatidylinositol-mediated signaling"/>
    <property type="evidence" value="ECO:0007669"/>
    <property type="project" value="TreeGrafter"/>
</dbReference>
<dbReference type="Pfam" id="PF00613">
    <property type="entry name" value="PI3Ka"/>
    <property type="match status" value="1"/>
</dbReference>
<dbReference type="CDD" id="cd00896">
    <property type="entry name" value="PI3Kc_III"/>
    <property type="match status" value="1"/>
</dbReference>
<dbReference type="GO" id="GO:0005524">
    <property type="term" value="F:ATP binding"/>
    <property type="evidence" value="ECO:0007669"/>
    <property type="project" value="UniProtKB-UniRule"/>
</dbReference>
<dbReference type="PROSITE" id="PS00916">
    <property type="entry name" value="PI3_4_KINASE_2"/>
    <property type="match status" value="1"/>
</dbReference>
<dbReference type="InterPro" id="IPR018936">
    <property type="entry name" value="PI3/4_kinase_CS"/>
</dbReference>
<dbReference type="GO" id="GO:0005768">
    <property type="term" value="C:endosome"/>
    <property type="evidence" value="ECO:0007669"/>
    <property type="project" value="TreeGrafter"/>
</dbReference>
<evidence type="ECO:0000256" key="7">
    <source>
        <dbReference type="PIRNR" id="PIRNR000587"/>
    </source>
</evidence>